<name>A0A510IBU4_9VIBR</name>
<protein>
    <submittedName>
        <fullName evidence="1">Uncharacterized protein</fullName>
    </submittedName>
</protein>
<evidence type="ECO:0000313" key="1">
    <source>
        <dbReference type="EMBL" id="BBL89886.1"/>
    </source>
</evidence>
<evidence type="ECO:0000313" key="2">
    <source>
        <dbReference type="Proteomes" id="UP000315115"/>
    </source>
</evidence>
<dbReference type="Proteomes" id="UP000315115">
    <property type="component" value="Chromosome 1"/>
</dbReference>
<organism evidence="1 2">
    <name type="scientific">Vibrio rotiferianus</name>
    <dbReference type="NCBI Taxonomy" id="190895"/>
    <lineage>
        <taxon>Bacteria</taxon>
        <taxon>Pseudomonadati</taxon>
        <taxon>Pseudomonadota</taxon>
        <taxon>Gammaproteobacteria</taxon>
        <taxon>Vibrionales</taxon>
        <taxon>Vibrionaceae</taxon>
        <taxon>Vibrio</taxon>
    </lineage>
</organism>
<proteinExistence type="predicted"/>
<gene>
    <name evidence="1" type="ORF">VroAM7_25390</name>
</gene>
<sequence length="44" mass="4900">MAIKLSMNPKGDCAQWLKLYLALLFGATVDLSSIMRDEILKLTS</sequence>
<dbReference type="AlphaFoldDB" id="A0A510IBU4"/>
<accession>A0A510IBU4</accession>
<dbReference type="EMBL" id="AP019798">
    <property type="protein sequence ID" value="BBL89886.1"/>
    <property type="molecule type" value="Genomic_DNA"/>
</dbReference>
<reference evidence="2" key="1">
    <citation type="submission" date="2019-07" db="EMBL/GenBank/DDBJ databases">
        <title>Complete Genome Sequences of Vibrion rotiferianus strain AM7.</title>
        <authorList>
            <person name="Miyazaki K."/>
            <person name="Wiseschart A."/>
            <person name="Pootanakit K."/>
            <person name="Ishimori K."/>
            <person name="Kitahara K."/>
        </authorList>
    </citation>
    <scope>NUCLEOTIDE SEQUENCE [LARGE SCALE GENOMIC DNA]</scope>
    <source>
        <strain evidence="2">AM7</strain>
    </source>
</reference>